<proteinExistence type="predicted"/>
<name>A0AAD7ECH6_9AGAR</name>
<dbReference type="InterPro" id="IPR000210">
    <property type="entry name" value="BTB/POZ_dom"/>
</dbReference>
<evidence type="ECO:0000259" key="1">
    <source>
        <dbReference type="PROSITE" id="PS50097"/>
    </source>
</evidence>
<organism evidence="2 3">
    <name type="scientific">Mycena albidolilacea</name>
    <dbReference type="NCBI Taxonomy" id="1033008"/>
    <lineage>
        <taxon>Eukaryota</taxon>
        <taxon>Fungi</taxon>
        <taxon>Dikarya</taxon>
        <taxon>Basidiomycota</taxon>
        <taxon>Agaricomycotina</taxon>
        <taxon>Agaricomycetes</taxon>
        <taxon>Agaricomycetidae</taxon>
        <taxon>Agaricales</taxon>
        <taxon>Marasmiineae</taxon>
        <taxon>Mycenaceae</taxon>
        <taxon>Mycena</taxon>
    </lineage>
</organism>
<accession>A0AAD7ECH6</accession>
<sequence length="127" mass="13798">SAPFDDTGADTILRASDGADFCVYCQILSLASPFFKDLFSIPQPDSEPDVPVIPVDEHSNLLNPLLRSFYPGAELLQPVNGVDKLAKLIEASVSKYEIECAVPRLQAALQQHVEADTVAVYAIACQY</sequence>
<evidence type="ECO:0000313" key="2">
    <source>
        <dbReference type="EMBL" id="KAJ7310688.1"/>
    </source>
</evidence>
<feature type="domain" description="BTB" evidence="1">
    <location>
        <begin position="9"/>
        <end position="78"/>
    </location>
</feature>
<dbReference type="Pfam" id="PF00651">
    <property type="entry name" value="BTB"/>
    <property type="match status" value="1"/>
</dbReference>
<protein>
    <recommendedName>
        <fullName evidence="1">BTB domain-containing protein</fullName>
    </recommendedName>
</protein>
<dbReference type="EMBL" id="JARIHO010000078">
    <property type="protein sequence ID" value="KAJ7310688.1"/>
    <property type="molecule type" value="Genomic_DNA"/>
</dbReference>
<dbReference type="PROSITE" id="PS50097">
    <property type="entry name" value="BTB"/>
    <property type="match status" value="1"/>
</dbReference>
<dbReference type="AlphaFoldDB" id="A0AAD7ECH6"/>
<dbReference type="Proteomes" id="UP001218218">
    <property type="component" value="Unassembled WGS sequence"/>
</dbReference>
<reference evidence="2" key="1">
    <citation type="submission" date="2023-03" db="EMBL/GenBank/DDBJ databases">
        <title>Massive genome expansion in bonnet fungi (Mycena s.s.) driven by repeated elements and novel gene families across ecological guilds.</title>
        <authorList>
            <consortium name="Lawrence Berkeley National Laboratory"/>
            <person name="Harder C.B."/>
            <person name="Miyauchi S."/>
            <person name="Viragh M."/>
            <person name="Kuo A."/>
            <person name="Thoen E."/>
            <person name="Andreopoulos B."/>
            <person name="Lu D."/>
            <person name="Skrede I."/>
            <person name="Drula E."/>
            <person name="Henrissat B."/>
            <person name="Morin E."/>
            <person name="Kohler A."/>
            <person name="Barry K."/>
            <person name="LaButti K."/>
            <person name="Morin E."/>
            <person name="Salamov A."/>
            <person name="Lipzen A."/>
            <person name="Mereny Z."/>
            <person name="Hegedus B."/>
            <person name="Baldrian P."/>
            <person name="Stursova M."/>
            <person name="Weitz H."/>
            <person name="Taylor A."/>
            <person name="Grigoriev I.V."/>
            <person name="Nagy L.G."/>
            <person name="Martin F."/>
            <person name="Kauserud H."/>
        </authorList>
    </citation>
    <scope>NUCLEOTIDE SEQUENCE</scope>
    <source>
        <strain evidence="2">CBHHK002</strain>
    </source>
</reference>
<feature type="non-terminal residue" evidence="2">
    <location>
        <position position="1"/>
    </location>
</feature>
<feature type="non-terminal residue" evidence="2">
    <location>
        <position position="127"/>
    </location>
</feature>
<dbReference type="Gene3D" id="3.30.710.10">
    <property type="entry name" value="Potassium Channel Kv1.1, Chain A"/>
    <property type="match status" value="1"/>
</dbReference>
<dbReference type="InterPro" id="IPR011333">
    <property type="entry name" value="SKP1/BTB/POZ_sf"/>
</dbReference>
<keyword evidence="3" id="KW-1185">Reference proteome</keyword>
<comment type="caution">
    <text evidence="2">The sequence shown here is derived from an EMBL/GenBank/DDBJ whole genome shotgun (WGS) entry which is preliminary data.</text>
</comment>
<gene>
    <name evidence="2" type="ORF">DFH08DRAFT_618330</name>
</gene>
<evidence type="ECO:0000313" key="3">
    <source>
        <dbReference type="Proteomes" id="UP001218218"/>
    </source>
</evidence>